<dbReference type="SUPFAM" id="SSF54695">
    <property type="entry name" value="POZ domain"/>
    <property type="match status" value="1"/>
</dbReference>
<keyword evidence="2" id="KW-0833">Ubl conjugation pathway</keyword>
<dbReference type="InterPro" id="IPR043454">
    <property type="entry name" value="NPH3/RPT2-like"/>
</dbReference>
<comment type="pathway">
    <text evidence="1">Protein modification; protein ubiquitination.</text>
</comment>
<dbReference type="PANTHER" id="PTHR32370">
    <property type="entry name" value="OS12G0117600 PROTEIN"/>
    <property type="match status" value="1"/>
</dbReference>
<evidence type="ECO:0000256" key="4">
    <source>
        <dbReference type="SAM" id="Coils"/>
    </source>
</evidence>
<reference evidence="7" key="1">
    <citation type="submission" date="2023-12" db="EMBL/GenBank/DDBJ databases">
        <title>Genome assembly of Anisodus tanguticus.</title>
        <authorList>
            <person name="Wang Y.-J."/>
        </authorList>
    </citation>
    <scope>NUCLEOTIDE SEQUENCE</scope>
    <source>
        <strain evidence="7">KB-2021</strain>
        <tissue evidence="7">Leaf</tissue>
    </source>
</reference>
<evidence type="ECO:0000256" key="3">
    <source>
        <dbReference type="PROSITE-ProRule" id="PRU00982"/>
    </source>
</evidence>
<dbReference type="SMART" id="SM00225">
    <property type="entry name" value="BTB"/>
    <property type="match status" value="1"/>
</dbReference>
<gene>
    <name evidence="7" type="ORF">RND71_041071</name>
</gene>
<sequence>MVKENPLTGGSIFVEKRNHCVIYPANGSMVAESVERRNKNWFVQTKVPSDLIVEIRDKSFHLHKLSMVSRSGYLNRLVFERNGNNYTRVQIDTIPGGAKIFELVVKFCYGLKIKATASNVAPLYCAAHFLEMNDDLHQGNLISKAEAFLSYVIISSWKDTFRILKSCESVSSWSKDLHIVKSCTEAISWKACSETRVSSIEDNEVLVNVMADDATKLVKLCGDWFFKDFSSLRIDHFIEVISLIKKRKIKPELVGSCIAHWTKKWISQITVSQEKSKDQELSIQLHRVTTECLIRVLPAEEDSVSSNFLLHLFKIGLIMNIDPKLKDQLKTRIALMLEKCSAKDLLVRNSTTLFDVDIVVQVVEAYVSLASNNPKSRMCVVGRLVDDYLALIAMDENLVARSFSSLVNALPKETRICDDNLYRSIDMYLKEHPDLTDEERSSICRKMEYHKLSQEARTHAMKNARLSDNIRTQFILLEQVNMTRLLTSDGSSYQRTKSQTIMKVSNGLGKSWMNSSQKEIKAMKQEVEMLKAQVGELQQRRMELQRQTKISVLSDRGDTGNGRSDEARVVDVKSGDAGTVEVENGNMIKFKSGDLIRLKTNMPLKMLITNTKVGRNTKALVSGVSERTLKHPTAMASVFTAVDSISSELATIIQSPVSDDLAITEKEGKTGRVDGDEPRIASVHGC</sequence>
<comment type="caution">
    <text evidence="7">The sequence shown here is derived from an EMBL/GenBank/DDBJ whole genome shotgun (WGS) entry which is preliminary data.</text>
</comment>
<evidence type="ECO:0000313" key="7">
    <source>
        <dbReference type="EMBL" id="KAK4339609.1"/>
    </source>
</evidence>
<dbReference type="Proteomes" id="UP001291623">
    <property type="component" value="Unassembled WGS sequence"/>
</dbReference>
<keyword evidence="4" id="KW-0175">Coiled coil</keyword>
<dbReference type="Pfam" id="PF03000">
    <property type="entry name" value="NPH3"/>
    <property type="match status" value="1"/>
</dbReference>
<dbReference type="Gene3D" id="3.30.70.890">
    <property type="entry name" value="GHMP kinase, C-terminal domain"/>
    <property type="match status" value="1"/>
</dbReference>
<dbReference type="InterPro" id="IPR036554">
    <property type="entry name" value="GHMP_kinase_C_sf"/>
</dbReference>
<dbReference type="InterPro" id="IPR027356">
    <property type="entry name" value="NPH3_dom"/>
</dbReference>
<name>A0AAE1UWC1_9SOLA</name>
<dbReference type="Gene3D" id="3.30.710.10">
    <property type="entry name" value="Potassium Channel Kv1.1, Chain A"/>
    <property type="match status" value="1"/>
</dbReference>
<feature type="coiled-coil region" evidence="4">
    <location>
        <begin position="513"/>
        <end position="547"/>
    </location>
</feature>
<feature type="domain" description="BTB" evidence="5">
    <location>
        <begin position="49"/>
        <end position="117"/>
    </location>
</feature>
<dbReference type="Pfam" id="PF00651">
    <property type="entry name" value="BTB"/>
    <property type="match status" value="1"/>
</dbReference>
<feature type="domain" description="NPH3" evidence="6">
    <location>
        <begin position="223"/>
        <end position="481"/>
    </location>
</feature>
<dbReference type="PROSITE" id="PS50097">
    <property type="entry name" value="BTB"/>
    <property type="match status" value="1"/>
</dbReference>
<dbReference type="InterPro" id="IPR011333">
    <property type="entry name" value="SKP1/BTB/POZ_sf"/>
</dbReference>
<evidence type="ECO:0000256" key="2">
    <source>
        <dbReference type="ARBA" id="ARBA00022786"/>
    </source>
</evidence>
<evidence type="ECO:0000259" key="6">
    <source>
        <dbReference type="PROSITE" id="PS51649"/>
    </source>
</evidence>
<dbReference type="AlphaFoldDB" id="A0AAE1UWC1"/>
<evidence type="ECO:0000256" key="1">
    <source>
        <dbReference type="ARBA" id="ARBA00004906"/>
    </source>
</evidence>
<comment type="similarity">
    <text evidence="3">Belongs to the NPH3 family.</text>
</comment>
<dbReference type="PROSITE" id="PS51649">
    <property type="entry name" value="NPH3"/>
    <property type="match status" value="1"/>
</dbReference>
<dbReference type="SUPFAM" id="SSF55060">
    <property type="entry name" value="GHMP Kinase, C-terminal domain"/>
    <property type="match status" value="1"/>
</dbReference>
<dbReference type="EMBL" id="JAVYJV010000023">
    <property type="protein sequence ID" value="KAK4339609.1"/>
    <property type="molecule type" value="Genomic_DNA"/>
</dbReference>
<organism evidence="7 8">
    <name type="scientific">Anisodus tanguticus</name>
    <dbReference type="NCBI Taxonomy" id="243964"/>
    <lineage>
        <taxon>Eukaryota</taxon>
        <taxon>Viridiplantae</taxon>
        <taxon>Streptophyta</taxon>
        <taxon>Embryophyta</taxon>
        <taxon>Tracheophyta</taxon>
        <taxon>Spermatophyta</taxon>
        <taxon>Magnoliopsida</taxon>
        <taxon>eudicotyledons</taxon>
        <taxon>Gunneridae</taxon>
        <taxon>Pentapetalae</taxon>
        <taxon>asterids</taxon>
        <taxon>lamiids</taxon>
        <taxon>Solanales</taxon>
        <taxon>Solanaceae</taxon>
        <taxon>Solanoideae</taxon>
        <taxon>Hyoscyameae</taxon>
        <taxon>Anisodus</taxon>
    </lineage>
</organism>
<dbReference type="InterPro" id="IPR000210">
    <property type="entry name" value="BTB/POZ_dom"/>
</dbReference>
<evidence type="ECO:0000313" key="8">
    <source>
        <dbReference type="Proteomes" id="UP001291623"/>
    </source>
</evidence>
<accession>A0AAE1UWC1</accession>
<keyword evidence="8" id="KW-1185">Reference proteome</keyword>
<evidence type="ECO:0000259" key="5">
    <source>
        <dbReference type="PROSITE" id="PS50097"/>
    </source>
</evidence>
<protein>
    <submittedName>
        <fullName evidence="7">Uncharacterized protein</fullName>
    </submittedName>
</protein>
<proteinExistence type="inferred from homology"/>